<evidence type="ECO:0000256" key="10">
    <source>
        <dbReference type="SAM" id="MobiDB-lite"/>
    </source>
</evidence>
<evidence type="ECO:0000256" key="11">
    <source>
        <dbReference type="SAM" id="Phobius"/>
    </source>
</evidence>
<comment type="similarity">
    <text evidence="2">Belongs to the TonB family.</text>
</comment>
<keyword evidence="3" id="KW-0813">Transport</keyword>
<evidence type="ECO:0000256" key="1">
    <source>
        <dbReference type="ARBA" id="ARBA00004383"/>
    </source>
</evidence>
<evidence type="ECO:0000256" key="3">
    <source>
        <dbReference type="ARBA" id="ARBA00022448"/>
    </source>
</evidence>
<gene>
    <name evidence="13" type="ORF">CWATWH0402_1754</name>
</gene>
<feature type="region of interest" description="Disordered" evidence="10">
    <location>
        <begin position="265"/>
        <end position="285"/>
    </location>
</feature>
<dbReference type="InterPro" id="IPR051045">
    <property type="entry name" value="TonB-dependent_transducer"/>
</dbReference>
<dbReference type="AlphaFoldDB" id="T2JRN4"/>
<evidence type="ECO:0000256" key="4">
    <source>
        <dbReference type="ARBA" id="ARBA00022475"/>
    </source>
</evidence>
<evidence type="ECO:0000256" key="7">
    <source>
        <dbReference type="ARBA" id="ARBA00022927"/>
    </source>
</evidence>
<organism evidence="13 14">
    <name type="scientific">Crocosphaera watsonii WH 0402</name>
    <dbReference type="NCBI Taxonomy" id="1284629"/>
    <lineage>
        <taxon>Bacteria</taxon>
        <taxon>Bacillati</taxon>
        <taxon>Cyanobacteriota</taxon>
        <taxon>Cyanophyceae</taxon>
        <taxon>Oscillatoriophycideae</taxon>
        <taxon>Chroococcales</taxon>
        <taxon>Aphanothecaceae</taxon>
        <taxon>Crocosphaera</taxon>
    </lineage>
</organism>
<dbReference type="GO" id="GO:0030288">
    <property type="term" value="C:outer membrane-bounded periplasmic space"/>
    <property type="evidence" value="ECO:0007669"/>
    <property type="project" value="InterPro"/>
</dbReference>
<dbReference type="GO" id="GO:0055085">
    <property type="term" value="P:transmembrane transport"/>
    <property type="evidence" value="ECO:0007669"/>
    <property type="project" value="InterPro"/>
</dbReference>
<dbReference type="InterPro" id="IPR037682">
    <property type="entry name" value="TonB_C"/>
</dbReference>
<keyword evidence="5" id="KW-0997">Cell inner membrane</keyword>
<dbReference type="Proteomes" id="UP000018130">
    <property type="component" value="Unassembled WGS sequence"/>
</dbReference>
<reference evidence="13 14" key="1">
    <citation type="submission" date="2013-01" db="EMBL/GenBank/DDBJ databases">
        <authorList>
            <person name="Bench S."/>
        </authorList>
    </citation>
    <scope>NUCLEOTIDE SEQUENCE [LARGE SCALE GENOMIC DNA]</scope>
    <source>
        <strain evidence="13 14">WH 0402</strain>
    </source>
</reference>
<dbReference type="NCBIfam" id="TIGR01352">
    <property type="entry name" value="tonB_Cterm"/>
    <property type="match status" value="1"/>
</dbReference>
<comment type="subcellular location">
    <subcellularLocation>
        <location evidence="1">Cell inner membrane</location>
        <topology evidence="1">Single-pass membrane protein</topology>
        <orientation evidence="1">Periplasmic side</orientation>
    </subcellularLocation>
</comment>
<evidence type="ECO:0000256" key="5">
    <source>
        <dbReference type="ARBA" id="ARBA00022519"/>
    </source>
</evidence>
<dbReference type="EMBL" id="CAQN01000665">
    <property type="protein sequence ID" value="CCQ67855.1"/>
    <property type="molecule type" value="Genomic_DNA"/>
</dbReference>
<evidence type="ECO:0000256" key="2">
    <source>
        <dbReference type="ARBA" id="ARBA00006555"/>
    </source>
</evidence>
<dbReference type="InterPro" id="IPR006260">
    <property type="entry name" value="TonB/TolA_C"/>
</dbReference>
<dbReference type="GO" id="GO:0098797">
    <property type="term" value="C:plasma membrane protein complex"/>
    <property type="evidence" value="ECO:0007669"/>
    <property type="project" value="TreeGrafter"/>
</dbReference>
<feature type="compositionally biased region" description="Low complexity" evidence="10">
    <location>
        <begin position="133"/>
        <end position="143"/>
    </location>
</feature>
<keyword evidence="6 11" id="KW-0812">Transmembrane</keyword>
<evidence type="ECO:0000313" key="13">
    <source>
        <dbReference type="EMBL" id="CCQ67855.1"/>
    </source>
</evidence>
<feature type="compositionally biased region" description="Gly residues" evidence="10">
    <location>
        <begin position="146"/>
        <end position="197"/>
    </location>
</feature>
<comment type="caution">
    <text evidence="13">The sequence shown here is derived from an EMBL/GenBank/DDBJ whole genome shotgun (WGS) entry which is preliminary data.</text>
</comment>
<dbReference type="Pfam" id="PF03544">
    <property type="entry name" value="TonB_C"/>
    <property type="match status" value="1"/>
</dbReference>
<dbReference type="PROSITE" id="PS52015">
    <property type="entry name" value="TONB_CTD"/>
    <property type="match status" value="1"/>
</dbReference>
<proteinExistence type="inferred from homology"/>
<evidence type="ECO:0000259" key="12">
    <source>
        <dbReference type="PROSITE" id="PS52015"/>
    </source>
</evidence>
<dbReference type="GO" id="GO:0015031">
    <property type="term" value="P:protein transport"/>
    <property type="evidence" value="ECO:0007669"/>
    <property type="project" value="UniProtKB-KW"/>
</dbReference>
<dbReference type="PRINTS" id="PR01374">
    <property type="entry name" value="TONBPROTEIN"/>
</dbReference>
<protein>
    <submittedName>
        <fullName evidence="13">Ferric siderophore transport system, periplasmic binding protein TonB</fullName>
    </submittedName>
</protein>
<dbReference type="PANTHER" id="PTHR33446">
    <property type="entry name" value="PROTEIN TONB-RELATED"/>
    <property type="match status" value="1"/>
</dbReference>
<evidence type="ECO:0000256" key="6">
    <source>
        <dbReference type="ARBA" id="ARBA00022692"/>
    </source>
</evidence>
<dbReference type="GO" id="GO:0031992">
    <property type="term" value="F:energy transducer activity"/>
    <property type="evidence" value="ECO:0007669"/>
    <property type="project" value="InterPro"/>
</dbReference>
<dbReference type="GO" id="GO:0015891">
    <property type="term" value="P:siderophore transport"/>
    <property type="evidence" value="ECO:0007669"/>
    <property type="project" value="InterPro"/>
</dbReference>
<dbReference type="PANTHER" id="PTHR33446:SF11">
    <property type="entry name" value="TONB3"/>
    <property type="match status" value="1"/>
</dbReference>
<feature type="region of interest" description="Disordered" evidence="10">
    <location>
        <begin position="119"/>
        <end position="198"/>
    </location>
</feature>
<sequence>MVSYLFSLPLMSLSTFCEKYRSKNEKLLKNITVLALIVSGVLHIGGAIALFWLNKSNTENVAQKPPEPIEFQVIEPEPEPEIAKITPEPEPIVEPEPEPVPEQVQEARISTKQFLPEPIPELAAPQPQPMNPSPSSSSPQQIPLGTPGGQSLGGVLTGTQGTGAGTSGQGNSQGGPIGSPNGSGTGNSQGTGDGNGQGASWISLKCLSNCQPRYPSSISQKVPGRVIVQFKVESDGSVSNAQVLESSGNNILDQAAVSAISKMKFSPPSDGRSRKAKMPIAYNVN</sequence>
<name>T2JRN4_CROWT</name>
<dbReference type="InterPro" id="IPR003538">
    <property type="entry name" value="TonB"/>
</dbReference>
<feature type="domain" description="TonB C-terminal" evidence="12">
    <location>
        <begin position="199"/>
        <end position="285"/>
    </location>
</feature>
<dbReference type="SUPFAM" id="SSF74653">
    <property type="entry name" value="TolA/TonB C-terminal domain"/>
    <property type="match status" value="1"/>
</dbReference>
<keyword evidence="4" id="KW-1003">Cell membrane</keyword>
<evidence type="ECO:0000256" key="9">
    <source>
        <dbReference type="ARBA" id="ARBA00023136"/>
    </source>
</evidence>
<keyword evidence="9 11" id="KW-0472">Membrane</keyword>
<reference evidence="13 14" key="2">
    <citation type="submission" date="2013-09" db="EMBL/GenBank/DDBJ databases">
        <title>Whole genome comparison of six Crocosphaera watsonii strains with differing phenotypes.</title>
        <authorList>
            <person name="Bench S.R."/>
            <person name="Heller P."/>
            <person name="Frank I."/>
            <person name="Arciniega M."/>
            <person name="Shilova I.N."/>
            <person name="Zehr J.P."/>
        </authorList>
    </citation>
    <scope>NUCLEOTIDE SEQUENCE [LARGE SCALE GENOMIC DNA]</scope>
    <source>
        <strain evidence="13 14">WH 0402</strain>
    </source>
</reference>
<evidence type="ECO:0000256" key="8">
    <source>
        <dbReference type="ARBA" id="ARBA00022989"/>
    </source>
</evidence>
<feature type="transmembrane region" description="Helical" evidence="11">
    <location>
        <begin position="33"/>
        <end position="53"/>
    </location>
</feature>
<dbReference type="Gene3D" id="3.30.1150.10">
    <property type="match status" value="1"/>
</dbReference>
<keyword evidence="7" id="KW-0653">Protein transport</keyword>
<keyword evidence="8 11" id="KW-1133">Transmembrane helix</keyword>
<evidence type="ECO:0000313" key="14">
    <source>
        <dbReference type="Proteomes" id="UP000018130"/>
    </source>
</evidence>
<accession>T2JRN4</accession>